<name>A0A0A9CBT8_ARUDO</name>
<organism evidence="1">
    <name type="scientific">Arundo donax</name>
    <name type="common">Giant reed</name>
    <name type="synonym">Donax arundinaceus</name>
    <dbReference type="NCBI Taxonomy" id="35708"/>
    <lineage>
        <taxon>Eukaryota</taxon>
        <taxon>Viridiplantae</taxon>
        <taxon>Streptophyta</taxon>
        <taxon>Embryophyta</taxon>
        <taxon>Tracheophyta</taxon>
        <taxon>Spermatophyta</taxon>
        <taxon>Magnoliopsida</taxon>
        <taxon>Liliopsida</taxon>
        <taxon>Poales</taxon>
        <taxon>Poaceae</taxon>
        <taxon>PACMAD clade</taxon>
        <taxon>Arundinoideae</taxon>
        <taxon>Arundineae</taxon>
        <taxon>Arundo</taxon>
    </lineage>
</organism>
<dbReference type="EMBL" id="GBRH01224869">
    <property type="protein sequence ID" value="JAD73026.1"/>
    <property type="molecule type" value="Transcribed_RNA"/>
</dbReference>
<proteinExistence type="predicted"/>
<sequence length="20" mass="2301">MIFISCVVVVSANDVWRKFS</sequence>
<protein>
    <submittedName>
        <fullName evidence="1">Uncharacterized protein</fullName>
    </submittedName>
</protein>
<reference evidence="1" key="1">
    <citation type="submission" date="2014-09" db="EMBL/GenBank/DDBJ databases">
        <authorList>
            <person name="Magalhaes I.L.F."/>
            <person name="Oliveira U."/>
            <person name="Santos F.R."/>
            <person name="Vidigal T.H.D.A."/>
            <person name="Brescovit A.D."/>
            <person name="Santos A.J."/>
        </authorList>
    </citation>
    <scope>NUCLEOTIDE SEQUENCE</scope>
    <source>
        <tissue evidence="1">Shoot tissue taken approximately 20 cm above the soil surface</tissue>
    </source>
</reference>
<dbReference type="AlphaFoldDB" id="A0A0A9CBT8"/>
<reference evidence="1" key="2">
    <citation type="journal article" date="2015" name="Data Brief">
        <title>Shoot transcriptome of the giant reed, Arundo donax.</title>
        <authorList>
            <person name="Barrero R.A."/>
            <person name="Guerrero F.D."/>
            <person name="Moolhuijzen P."/>
            <person name="Goolsby J.A."/>
            <person name="Tidwell J."/>
            <person name="Bellgard S.E."/>
            <person name="Bellgard M.I."/>
        </authorList>
    </citation>
    <scope>NUCLEOTIDE SEQUENCE</scope>
    <source>
        <tissue evidence="1">Shoot tissue taken approximately 20 cm above the soil surface</tissue>
    </source>
</reference>
<evidence type="ECO:0000313" key="1">
    <source>
        <dbReference type="EMBL" id="JAD73026.1"/>
    </source>
</evidence>
<accession>A0A0A9CBT8</accession>